<dbReference type="PRINTS" id="PR00364">
    <property type="entry name" value="DISEASERSIST"/>
</dbReference>
<evidence type="ECO:0000313" key="11">
    <source>
        <dbReference type="EMBL" id="KAL2523655.1"/>
    </source>
</evidence>
<dbReference type="PANTHER" id="PTHR33463">
    <property type="entry name" value="NB-ARC DOMAIN-CONTAINING PROTEIN-RELATED"/>
    <property type="match status" value="1"/>
</dbReference>
<dbReference type="Pfam" id="PF23247">
    <property type="entry name" value="LRR_RPS2"/>
    <property type="match status" value="1"/>
</dbReference>
<dbReference type="InterPro" id="IPR002182">
    <property type="entry name" value="NB-ARC"/>
</dbReference>
<sequence>MDELLANFVVQPLLNVKNLKGNTRILKRKLDSLECREADVRAELNCAEGNSGKKWKKEVENWLSNVAKRKREFESLEQQLQRTRFHQFYSRLNLAERIVTMTEEVTELVNQGQFSEGLLLEGDRSTAKLLLTPQHNGQAFLQNFNDIWASLLDDNILSIGIYGMGGVGKTTLAKHVHDKLENEPKFSGHVYWITVSQEFSIYKLQSDIAHALKLDFSSETDETKRAAVLFEAFKKEGRFVLILDDVWKQIDAEKIGIPPRSDGCRLVITSRLEEVCHWMGCQRIIKVNTLSKQEAWELFLEKLGRELDPEVEEICKKMVKRCCGLPLALITLAGSMRGVTDIHEWRDASEELKVSCMGRADMENEVLPILLYSYDRLRDPKLQRCFLYCSLYPEDYHIQRDELIENFISEELMDRRLSWRAENDQGHAILNQLERACLLESVSDWYVKMHDLIRDMALWITKDNHRYMVKAGLHLREIPDMQEWTEDLDKLSLMKNSIAEISSGMSPKCPRLSTLILRGNPLKLIPDCFFRQMRGLRTLNLTGTEIQYLPNSISDLENLRTLLLSYCYKLKSVPTLEKLRLLTRLDLAYTEIEEVPNGVESLTNLKVLDLVCKSLSTIPTGVLHRLSLIQQLNLPYHIGVPIEEVEALKQLEVFRGSVNSVCDLNRLVTFLQSIRPLIFYSIVLISKFSRNTFGKQSPSKLVAFGGDSLMDSSLGEGKIMLPRDIETLIFSRSGLSSSLVDGFQMLNNARYVKKCEVYYEVDIECIIRLSSTEEQQSRGVPFQNLEELFLYGLPNFIRLFMWERRAAVAPLLPGIFTQLKDLIISRCNKMKKLITWSLLQTLPNLQKLDVRFCNEIEEIIGDDDDDGSPVINSTADVTMPGLKILKLVGLPELKSICKWMMICDSIEKIEIIMCTKLKKVPPLDGQPSPPPSLKEIKLLEKEREWWESLEWEHPNASNFLQPFVCFTIMPTYLDTLPIIR</sequence>
<dbReference type="Gene3D" id="1.10.8.430">
    <property type="entry name" value="Helical domain of apoptotic protease-activating factors"/>
    <property type="match status" value="1"/>
</dbReference>
<accession>A0ABD1UGF5</accession>
<evidence type="ECO:0000259" key="9">
    <source>
        <dbReference type="Pfam" id="PF23247"/>
    </source>
</evidence>
<evidence type="ECO:0000313" key="12">
    <source>
        <dbReference type="Proteomes" id="UP001604336"/>
    </source>
</evidence>
<evidence type="ECO:0000256" key="4">
    <source>
        <dbReference type="ARBA" id="ARBA00022741"/>
    </source>
</evidence>
<evidence type="ECO:0000256" key="7">
    <source>
        <dbReference type="SAM" id="Coils"/>
    </source>
</evidence>
<keyword evidence="4" id="KW-0547">Nucleotide-binding</keyword>
<keyword evidence="5" id="KW-0611">Plant defense</keyword>
<dbReference type="SMART" id="SM00369">
    <property type="entry name" value="LRR_TYP"/>
    <property type="match status" value="4"/>
</dbReference>
<dbReference type="InterPro" id="IPR057135">
    <property type="entry name" value="At4g27190-like_LRR"/>
</dbReference>
<dbReference type="InterPro" id="IPR058922">
    <property type="entry name" value="WHD_DRP"/>
</dbReference>
<name>A0ABD1UGF5_9LAMI</name>
<evidence type="ECO:0000256" key="5">
    <source>
        <dbReference type="ARBA" id="ARBA00022821"/>
    </source>
</evidence>
<evidence type="ECO:0000259" key="8">
    <source>
        <dbReference type="Pfam" id="PF00931"/>
    </source>
</evidence>
<comment type="caution">
    <text evidence="11">The sequence shown here is derived from an EMBL/GenBank/DDBJ whole genome shotgun (WGS) entry which is preliminary data.</text>
</comment>
<comment type="similarity">
    <text evidence="1">Belongs to the disease resistance NB-LRR family.</text>
</comment>
<keyword evidence="6" id="KW-0067">ATP-binding</keyword>
<dbReference type="InterPro" id="IPR003591">
    <property type="entry name" value="Leu-rich_rpt_typical-subtyp"/>
</dbReference>
<dbReference type="InterPro" id="IPR001611">
    <property type="entry name" value="Leu-rich_rpt"/>
</dbReference>
<dbReference type="SUPFAM" id="SSF52058">
    <property type="entry name" value="L domain-like"/>
    <property type="match status" value="1"/>
</dbReference>
<evidence type="ECO:0000256" key="3">
    <source>
        <dbReference type="ARBA" id="ARBA00022737"/>
    </source>
</evidence>
<dbReference type="InterPro" id="IPR050905">
    <property type="entry name" value="Plant_NBS-LRR"/>
</dbReference>
<dbReference type="Gene3D" id="1.10.10.10">
    <property type="entry name" value="Winged helix-like DNA-binding domain superfamily/Winged helix DNA-binding domain"/>
    <property type="match status" value="1"/>
</dbReference>
<reference evidence="12" key="1">
    <citation type="submission" date="2024-07" db="EMBL/GenBank/DDBJ databases">
        <title>Two chromosome-level genome assemblies of Korean endemic species Abeliophyllum distichum and Forsythia ovata (Oleaceae).</title>
        <authorList>
            <person name="Jang H."/>
        </authorList>
    </citation>
    <scope>NUCLEOTIDE SEQUENCE [LARGE SCALE GENOMIC DNA]</scope>
</reference>
<dbReference type="InterPro" id="IPR032675">
    <property type="entry name" value="LRR_dom_sf"/>
</dbReference>
<gene>
    <name evidence="11" type="ORF">Adt_08709</name>
</gene>
<dbReference type="Gene3D" id="3.80.10.10">
    <property type="entry name" value="Ribonuclease Inhibitor"/>
    <property type="match status" value="2"/>
</dbReference>
<dbReference type="Pfam" id="PF13855">
    <property type="entry name" value="LRR_8"/>
    <property type="match status" value="1"/>
</dbReference>
<dbReference type="SUPFAM" id="SSF52540">
    <property type="entry name" value="P-loop containing nucleoside triphosphate hydrolases"/>
    <property type="match status" value="1"/>
</dbReference>
<evidence type="ECO:0000256" key="2">
    <source>
        <dbReference type="ARBA" id="ARBA00022614"/>
    </source>
</evidence>
<dbReference type="Pfam" id="PF23559">
    <property type="entry name" value="WHD_DRP"/>
    <property type="match status" value="1"/>
</dbReference>
<dbReference type="AlphaFoldDB" id="A0ABD1UGF5"/>
<protein>
    <submittedName>
        <fullName evidence="11">Disease resistance protein</fullName>
    </submittedName>
</protein>
<feature type="domain" description="Disease resistance protein At4g27190-like leucine-rich repeats" evidence="9">
    <location>
        <begin position="815"/>
        <end position="920"/>
    </location>
</feature>
<organism evidence="11 12">
    <name type="scientific">Abeliophyllum distichum</name>
    <dbReference type="NCBI Taxonomy" id="126358"/>
    <lineage>
        <taxon>Eukaryota</taxon>
        <taxon>Viridiplantae</taxon>
        <taxon>Streptophyta</taxon>
        <taxon>Embryophyta</taxon>
        <taxon>Tracheophyta</taxon>
        <taxon>Spermatophyta</taxon>
        <taxon>Magnoliopsida</taxon>
        <taxon>eudicotyledons</taxon>
        <taxon>Gunneridae</taxon>
        <taxon>Pentapetalae</taxon>
        <taxon>asterids</taxon>
        <taxon>lamiids</taxon>
        <taxon>Lamiales</taxon>
        <taxon>Oleaceae</taxon>
        <taxon>Forsythieae</taxon>
        <taxon>Abeliophyllum</taxon>
    </lineage>
</organism>
<dbReference type="GO" id="GO:0051607">
    <property type="term" value="P:defense response to virus"/>
    <property type="evidence" value="ECO:0007669"/>
    <property type="project" value="UniProtKB-ARBA"/>
</dbReference>
<feature type="coiled-coil region" evidence="7">
    <location>
        <begin position="16"/>
        <end position="79"/>
    </location>
</feature>
<dbReference type="FunFam" id="1.10.10.10:FF:000322">
    <property type="entry name" value="Probable disease resistance protein At1g63360"/>
    <property type="match status" value="1"/>
</dbReference>
<keyword evidence="3" id="KW-0677">Repeat</keyword>
<dbReference type="FunFam" id="3.40.50.300:FF:001091">
    <property type="entry name" value="Probable disease resistance protein At1g61300"/>
    <property type="match status" value="1"/>
</dbReference>
<evidence type="ECO:0000259" key="10">
    <source>
        <dbReference type="Pfam" id="PF23559"/>
    </source>
</evidence>
<dbReference type="GO" id="GO:0005524">
    <property type="term" value="F:ATP binding"/>
    <property type="evidence" value="ECO:0007669"/>
    <property type="project" value="UniProtKB-KW"/>
</dbReference>
<dbReference type="PANTHER" id="PTHR33463:SF187">
    <property type="entry name" value="AND NB-ARC DOMAIN DISEASE RESISTANCE PROTEIN, PUTATIVE-RELATED"/>
    <property type="match status" value="1"/>
</dbReference>
<dbReference type="InterPro" id="IPR042197">
    <property type="entry name" value="Apaf_helical"/>
</dbReference>
<keyword evidence="2" id="KW-0433">Leucine-rich repeat</keyword>
<dbReference type="EMBL" id="JBFOLK010000003">
    <property type="protein sequence ID" value="KAL2523655.1"/>
    <property type="molecule type" value="Genomic_DNA"/>
</dbReference>
<keyword evidence="7" id="KW-0175">Coiled coil</keyword>
<dbReference type="Proteomes" id="UP001604336">
    <property type="component" value="Unassembled WGS sequence"/>
</dbReference>
<dbReference type="Gene3D" id="3.40.50.300">
    <property type="entry name" value="P-loop containing nucleotide triphosphate hydrolases"/>
    <property type="match status" value="1"/>
</dbReference>
<evidence type="ECO:0000256" key="6">
    <source>
        <dbReference type="ARBA" id="ARBA00022840"/>
    </source>
</evidence>
<keyword evidence="12" id="KW-1185">Reference proteome</keyword>
<feature type="domain" description="NB-ARC" evidence="8">
    <location>
        <begin position="144"/>
        <end position="303"/>
    </location>
</feature>
<proteinExistence type="inferred from homology"/>
<dbReference type="InterPro" id="IPR027417">
    <property type="entry name" value="P-loop_NTPase"/>
</dbReference>
<dbReference type="InterPro" id="IPR036388">
    <property type="entry name" value="WH-like_DNA-bd_sf"/>
</dbReference>
<dbReference type="FunFam" id="1.10.8.430:FF:000003">
    <property type="entry name" value="Probable disease resistance protein At5g66910"/>
    <property type="match status" value="1"/>
</dbReference>
<evidence type="ECO:0000256" key="1">
    <source>
        <dbReference type="ARBA" id="ARBA00008894"/>
    </source>
</evidence>
<feature type="domain" description="Disease resistance protein winged helix" evidence="10">
    <location>
        <begin position="391"/>
        <end position="457"/>
    </location>
</feature>
<dbReference type="Pfam" id="PF00931">
    <property type="entry name" value="NB-ARC"/>
    <property type="match status" value="1"/>
</dbReference>